<dbReference type="GO" id="GO:0005886">
    <property type="term" value="C:plasma membrane"/>
    <property type="evidence" value="ECO:0007669"/>
    <property type="project" value="TreeGrafter"/>
</dbReference>
<evidence type="ECO:0000256" key="5">
    <source>
        <dbReference type="ARBA" id="ARBA00023136"/>
    </source>
</evidence>
<feature type="transmembrane region" description="Helical" evidence="6">
    <location>
        <begin position="72"/>
        <end position="89"/>
    </location>
</feature>
<protein>
    <submittedName>
        <fullName evidence="7">Rod shape-determining protein RodA</fullName>
    </submittedName>
</protein>
<evidence type="ECO:0000256" key="1">
    <source>
        <dbReference type="ARBA" id="ARBA00004141"/>
    </source>
</evidence>
<reference evidence="7 8" key="1">
    <citation type="journal article" date="2016" name="Nat. Commun.">
        <title>Thousands of microbial genomes shed light on interconnected biogeochemical processes in an aquifer system.</title>
        <authorList>
            <person name="Anantharaman K."/>
            <person name="Brown C.T."/>
            <person name="Hug L.A."/>
            <person name="Sharon I."/>
            <person name="Castelle C.J."/>
            <person name="Probst A.J."/>
            <person name="Thomas B.C."/>
            <person name="Singh A."/>
            <person name="Wilkins M.J."/>
            <person name="Karaoz U."/>
            <person name="Brodie E.L."/>
            <person name="Williams K.H."/>
            <person name="Hubbard S.S."/>
            <person name="Banfield J.F."/>
        </authorList>
    </citation>
    <scope>NUCLEOTIDE SEQUENCE [LARGE SCALE GENOMIC DNA]</scope>
</reference>
<dbReference type="PANTHER" id="PTHR30474">
    <property type="entry name" value="CELL CYCLE PROTEIN"/>
    <property type="match status" value="1"/>
</dbReference>
<sequence length="371" mass="40784">MMCVGIPIRQLDQVLTVTLLLIVLLSMITLWSVSDEQQLFQRQAIWVGVGVVVFFIFSFLDYRVFRNHGGMLLALFAITLVALAALLLFGPRTRGIAGWFYIQRFGIQPVEPLKLVLVLLLAKYFSKRHVEIYQLRHIIISGAYAAVPALLVLLQPDLGSAIIIASIWLAITLCSGIRLQHFAMLMGVLAVVAVIGWVFMLHPYQKLRITSFLNPGYDPQGAGYNTRQALIAVGSGEVFGKGIGGGSQSHLQFLPEVETDFIFAAFAEEWGYVGALFLLLLFGVLLGRILSIGRRSTQNFAKLYVLGFSALLLSQIVVHIGMNIGLLPVTGITLPFMSYGGSSFVTLMMGMGIVQSIKMYSTSSPLSGYKR</sequence>
<dbReference type="EMBL" id="MHQL01000015">
    <property type="protein sequence ID" value="OHA03428.1"/>
    <property type="molecule type" value="Genomic_DNA"/>
</dbReference>
<feature type="transmembrane region" description="Helical" evidence="6">
    <location>
        <begin position="101"/>
        <end position="122"/>
    </location>
</feature>
<feature type="transmembrane region" description="Helical" evidence="6">
    <location>
        <begin position="12"/>
        <end position="31"/>
    </location>
</feature>
<comment type="subcellular location">
    <subcellularLocation>
        <location evidence="1">Membrane</location>
        <topology evidence="1">Multi-pass membrane protein</topology>
    </subcellularLocation>
</comment>
<proteinExistence type="predicted"/>
<organism evidence="7 8">
    <name type="scientific">Candidatus Sungbacteria bacterium RIFCSPHIGHO2_02_FULL_51_29</name>
    <dbReference type="NCBI Taxonomy" id="1802273"/>
    <lineage>
        <taxon>Bacteria</taxon>
        <taxon>Candidatus Sungiibacteriota</taxon>
    </lineage>
</organism>
<feature type="transmembrane region" description="Helical" evidence="6">
    <location>
        <begin position="134"/>
        <end position="154"/>
    </location>
</feature>
<feature type="transmembrane region" description="Helical" evidence="6">
    <location>
        <begin position="303"/>
        <end position="324"/>
    </location>
</feature>
<feature type="transmembrane region" description="Helical" evidence="6">
    <location>
        <begin position="160"/>
        <end position="177"/>
    </location>
</feature>
<dbReference type="AlphaFoldDB" id="A0A1G2KVG2"/>
<dbReference type="GO" id="GO:0015648">
    <property type="term" value="F:lipid-linked peptidoglycan transporter activity"/>
    <property type="evidence" value="ECO:0007669"/>
    <property type="project" value="TreeGrafter"/>
</dbReference>
<evidence type="ECO:0000256" key="6">
    <source>
        <dbReference type="SAM" id="Phobius"/>
    </source>
</evidence>
<comment type="caution">
    <text evidence="7">The sequence shown here is derived from an EMBL/GenBank/DDBJ whole genome shotgun (WGS) entry which is preliminary data.</text>
</comment>
<dbReference type="InterPro" id="IPR011923">
    <property type="entry name" value="RodA/MrdB"/>
</dbReference>
<dbReference type="Pfam" id="PF01098">
    <property type="entry name" value="FTSW_RODA_SPOVE"/>
    <property type="match status" value="1"/>
</dbReference>
<dbReference type="Proteomes" id="UP000177811">
    <property type="component" value="Unassembled WGS sequence"/>
</dbReference>
<accession>A0A1G2KVG2</accession>
<dbReference type="InterPro" id="IPR001182">
    <property type="entry name" value="FtsW/RodA"/>
</dbReference>
<dbReference type="GO" id="GO:0051301">
    <property type="term" value="P:cell division"/>
    <property type="evidence" value="ECO:0007669"/>
    <property type="project" value="InterPro"/>
</dbReference>
<keyword evidence="5 6" id="KW-0472">Membrane</keyword>
<feature type="transmembrane region" description="Helical" evidence="6">
    <location>
        <begin position="336"/>
        <end position="354"/>
    </location>
</feature>
<evidence type="ECO:0000313" key="8">
    <source>
        <dbReference type="Proteomes" id="UP000177811"/>
    </source>
</evidence>
<keyword evidence="2 6" id="KW-0812">Transmembrane</keyword>
<feature type="transmembrane region" description="Helical" evidence="6">
    <location>
        <begin position="270"/>
        <end position="291"/>
    </location>
</feature>
<evidence type="ECO:0000313" key="7">
    <source>
        <dbReference type="EMBL" id="OHA03428.1"/>
    </source>
</evidence>
<evidence type="ECO:0000256" key="2">
    <source>
        <dbReference type="ARBA" id="ARBA00022692"/>
    </source>
</evidence>
<dbReference type="PANTHER" id="PTHR30474:SF1">
    <property type="entry name" value="PEPTIDOGLYCAN GLYCOSYLTRANSFERASE MRDB"/>
    <property type="match status" value="1"/>
</dbReference>
<dbReference type="NCBIfam" id="TIGR02210">
    <property type="entry name" value="rodA_shape"/>
    <property type="match status" value="1"/>
</dbReference>
<feature type="transmembrane region" description="Helical" evidence="6">
    <location>
        <begin position="43"/>
        <end position="60"/>
    </location>
</feature>
<dbReference type="GO" id="GO:0032153">
    <property type="term" value="C:cell division site"/>
    <property type="evidence" value="ECO:0007669"/>
    <property type="project" value="TreeGrafter"/>
</dbReference>
<evidence type="ECO:0000256" key="3">
    <source>
        <dbReference type="ARBA" id="ARBA00022960"/>
    </source>
</evidence>
<name>A0A1G2KVG2_9BACT</name>
<gene>
    <name evidence="7" type="ORF">A3C16_00095</name>
</gene>
<dbReference type="GO" id="GO:0008360">
    <property type="term" value="P:regulation of cell shape"/>
    <property type="evidence" value="ECO:0007669"/>
    <property type="project" value="UniProtKB-KW"/>
</dbReference>
<keyword evidence="3" id="KW-0133">Cell shape</keyword>
<evidence type="ECO:0000256" key="4">
    <source>
        <dbReference type="ARBA" id="ARBA00022989"/>
    </source>
</evidence>
<feature type="transmembrane region" description="Helical" evidence="6">
    <location>
        <begin position="184"/>
        <end position="204"/>
    </location>
</feature>
<keyword evidence="4 6" id="KW-1133">Transmembrane helix</keyword>